<evidence type="ECO:0000256" key="1">
    <source>
        <dbReference type="ARBA" id="ARBA00005254"/>
    </source>
</evidence>
<dbReference type="PANTHER" id="PTHR42964:SF1">
    <property type="entry name" value="POLYKETIDE BIOSYNTHESIS ENOYL-COA HYDRATASE PKSH-RELATED"/>
    <property type="match status" value="1"/>
</dbReference>
<organism evidence="3 4">
    <name type="scientific">Belliella alkalica</name>
    <dbReference type="NCBI Taxonomy" id="1730871"/>
    <lineage>
        <taxon>Bacteria</taxon>
        <taxon>Pseudomonadati</taxon>
        <taxon>Bacteroidota</taxon>
        <taxon>Cytophagia</taxon>
        <taxon>Cytophagales</taxon>
        <taxon>Cyclobacteriaceae</taxon>
        <taxon>Belliella</taxon>
    </lineage>
</organism>
<dbReference type="InterPro" id="IPR051683">
    <property type="entry name" value="Enoyl-CoA_Hydratase/Isomerase"/>
</dbReference>
<dbReference type="InterPro" id="IPR014748">
    <property type="entry name" value="Enoyl-CoA_hydra_C"/>
</dbReference>
<dbReference type="EMBL" id="JAKZGO010000003">
    <property type="protein sequence ID" value="MCH7412869.1"/>
    <property type="molecule type" value="Genomic_DNA"/>
</dbReference>
<protein>
    <submittedName>
        <fullName evidence="3">Enoyl-CoA hydratase/isomerase family protein</fullName>
    </submittedName>
</protein>
<dbReference type="SUPFAM" id="SSF52096">
    <property type="entry name" value="ClpP/crotonase"/>
    <property type="match status" value="1"/>
</dbReference>
<dbReference type="InterPro" id="IPR001753">
    <property type="entry name" value="Enoyl-CoA_hydra/iso"/>
</dbReference>
<accession>A0ABS9V9F9</accession>
<name>A0ABS9V9F9_9BACT</name>
<dbReference type="RefSeq" id="WP_241410406.1">
    <property type="nucleotide sequence ID" value="NZ_JAKZGO010000003.1"/>
</dbReference>
<evidence type="ECO:0000256" key="2">
    <source>
        <dbReference type="RuleBase" id="RU003707"/>
    </source>
</evidence>
<gene>
    <name evidence="3" type="ORF">MM213_05180</name>
</gene>
<sequence length="259" mass="28821">MVKEPVYSFVQERIGYLVLNRPEKRNALNEEMVEAMKSILTDFTNNDNVKIIVIKAMGKVFCSGADLESLQDMQSNTYDENLEDSRRLKDLFYQIYTCRKIIIGQVQGHALAGGCGLATVCDFVFSVPHAKFGYTEVKIGFIPAIVKVFLLRKIGEGKAKQLLLDADPVSAEEAKDLGLINWIVEESNLGKKVFDYAQKLATQNSGTAMGLTKEMIGRVQEKSLEEGLEYAASMNAKARNSLDCKKGIAAFLNKESLSW</sequence>
<dbReference type="InterPro" id="IPR018376">
    <property type="entry name" value="Enoyl-CoA_hyd/isom_CS"/>
</dbReference>
<comment type="caution">
    <text evidence="3">The sequence shown here is derived from an EMBL/GenBank/DDBJ whole genome shotgun (WGS) entry which is preliminary data.</text>
</comment>
<proteinExistence type="inferred from homology"/>
<evidence type="ECO:0000313" key="4">
    <source>
        <dbReference type="Proteomes" id="UP001165430"/>
    </source>
</evidence>
<dbReference type="Gene3D" id="1.10.12.10">
    <property type="entry name" value="Lyase 2-enoyl-coa Hydratase, Chain A, domain 2"/>
    <property type="match status" value="1"/>
</dbReference>
<dbReference type="Proteomes" id="UP001165430">
    <property type="component" value="Unassembled WGS sequence"/>
</dbReference>
<evidence type="ECO:0000313" key="3">
    <source>
        <dbReference type="EMBL" id="MCH7412869.1"/>
    </source>
</evidence>
<dbReference type="Gene3D" id="3.90.226.10">
    <property type="entry name" value="2-enoyl-CoA Hydratase, Chain A, domain 1"/>
    <property type="match status" value="1"/>
</dbReference>
<dbReference type="InterPro" id="IPR029045">
    <property type="entry name" value="ClpP/crotonase-like_dom_sf"/>
</dbReference>
<dbReference type="Pfam" id="PF00378">
    <property type="entry name" value="ECH_1"/>
    <property type="match status" value="1"/>
</dbReference>
<dbReference type="CDD" id="cd06558">
    <property type="entry name" value="crotonase-like"/>
    <property type="match status" value="1"/>
</dbReference>
<keyword evidence="4" id="KW-1185">Reference proteome</keyword>
<comment type="similarity">
    <text evidence="1 2">Belongs to the enoyl-CoA hydratase/isomerase family.</text>
</comment>
<reference evidence="3" key="1">
    <citation type="submission" date="2022-03" db="EMBL/GenBank/DDBJ databases">
        <title>De novo assembled genomes of Belliella spp. (Cyclobacteriaceae) strains.</title>
        <authorList>
            <person name="Szabo A."/>
            <person name="Korponai K."/>
            <person name="Felfoldi T."/>
        </authorList>
    </citation>
    <scope>NUCLEOTIDE SEQUENCE</scope>
    <source>
        <strain evidence="3">DSM 111903</strain>
    </source>
</reference>
<dbReference type="PROSITE" id="PS00166">
    <property type="entry name" value="ENOYL_COA_HYDRATASE"/>
    <property type="match status" value="1"/>
</dbReference>
<dbReference type="PANTHER" id="PTHR42964">
    <property type="entry name" value="ENOYL-COA HYDRATASE"/>
    <property type="match status" value="1"/>
</dbReference>